<evidence type="ECO:0000256" key="1">
    <source>
        <dbReference type="SAM" id="Phobius"/>
    </source>
</evidence>
<keyword evidence="1" id="KW-1133">Transmembrane helix</keyword>
<dbReference type="RefSeq" id="WP_253362540.1">
    <property type="nucleotide sequence ID" value="NZ_JALJXU010000001.1"/>
</dbReference>
<sequence>MALRQYRPDQFEEYIPQEKQASYQEYQERNTRKEQLKEVLFFINIAIFSILTVISAYIYLSLDIPAFFAFILATATGLLGLKLVQKGLKANYKRLQQKKRDRR</sequence>
<evidence type="ECO:0000313" key="3">
    <source>
        <dbReference type="Proteomes" id="UP001549055"/>
    </source>
</evidence>
<comment type="caution">
    <text evidence="2">The sequence shown here is derived from an EMBL/GenBank/DDBJ whole genome shotgun (WGS) entry which is preliminary data.</text>
</comment>
<evidence type="ECO:0000313" key="2">
    <source>
        <dbReference type="EMBL" id="MET3643526.1"/>
    </source>
</evidence>
<name>A0ABV2JHZ4_9STRE</name>
<dbReference type="Proteomes" id="UP001549055">
    <property type="component" value="Unassembled WGS sequence"/>
</dbReference>
<dbReference type="Pfam" id="PF11674">
    <property type="entry name" value="DUF3270"/>
    <property type="match status" value="1"/>
</dbReference>
<keyword evidence="1" id="KW-0812">Transmembrane</keyword>
<proteinExistence type="predicted"/>
<dbReference type="InterPro" id="IPR021688">
    <property type="entry name" value="DUF3270"/>
</dbReference>
<accession>A0ABV2JHZ4</accession>
<feature type="transmembrane region" description="Helical" evidence="1">
    <location>
        <begin position="39"/>
        <end position="60"/>
    </location>
</feature>
<dbReference type="EMBL" id="JBEPMK010000001">
    <property type="protein sequence ID" value="MET3643526.1"/>
    <property type="molecule type" value="Genomic_DNA"/>
</dbReference>
<feature type="transmembrane region" description="Helical" evidence="1">
    <location>
        <begin position="66"/>
        <end position="84"/>
    </location>
</feature>
<keyword evidence="1" id="KW-0472">Membrane</keyword>
<protein>
    <recommendedName>
        <fullName evidence="4">DUF3270 family protein</fullName>
    </recommendedName>
</protein>
<reference evidence="2 3" key="1">
    <citation type="submission" date="2024-06" db="EMBL/GenBank/DDBJ databases">
        <title>Genomic Encyclopedia of Type Strains, Phase IV (KMG-IV): sequencing the most valuable type-strain genomes for metagenomic binning, comparative biology and taxonomic classification.</title>
        <authorList>
            <person name="Goeker M."/>
        </authorList>
    </citation>
    <scope>NUCLEOTIDE SEQUENCE [LARGE SCALE GENOMIC DNA]</scope>
    <source>
        <strain evidence="2 3">DSM 15349</strain>
    </source>
</reference>
<organism evidence="2 3">
    <name type="scientific">Streptococcus gallinaceus</name>
    <dbReference type="NCBI Taxonomy" id="165758"/>
    <lineage>
        <taxon>Bacteria</taxon>
        <taxon>Bacillati</taxon>
        <taxon>Bacillota</taxon>
        <taxon>Bacilli</taxon>
        <taxon>Lactobacillales</taxon>
        <taxon>Streptococcaceae</taxon>
        <taxon>Streptococcus</taxon>
    </lineage>
</organism>
<keyword evidence="3" id="KW-1185">Reference proteome</keyword>
<evidence type="ECO:0008006" key="4">
    <source>
        <dbReference type="Google" id="ProtNLM"/>
    </source>
</evidence>
<gene>
    <name evidence="2" type="ORF">ABID27_000143</name>
</gene>